<feature type="transmembrane region" description="Helical" evidence="1">
    <location>
        <begin position="6"/>
        <end position="34"/>
    </location>
</feature>
<evidence type="ECO:0000313" key="3">
    <source>
        <dbReference type="Proteomes" id="UP000241764"/>
    </source>
</evidence>
<sequence length="209" mass="22412">MTISVSPWLALVGLGAFHGLNPAMGWLFAVALGLHRQSRRIVWLSLIPIALGHMISIAAVVIGVVLLGLIVDQRMLEVAAGVVLLGWAAYHATYGHRHRVRIGMTTGMMGLGFWSFLMATAHGAGLMLVPVVIPLCLTASPEKELTTAGSLPIALAAISTHMTAMLVVILVIATCVYEWFGLSFLRRGWINFDLIWVAALAIIGLVLIV</sequence>
<evidence type="ECO:0000313" key="2">
    <source>
        <dbReference type="EMBL" id="PSH63563.1"/>
    </source>
</evidence>
<keyword evidence="1" id="KW-0812">Transmembrane</keyword>
<feature type="transmembrane region" description="Helical" evidence="1">
    <location>
        <begin position="113"/>
        <end position="133"/>
    </location>
</feature>
<evidence type="ECO:0008006" key="4">
    <source>
        <dbReference type="Google" id="ProtNLM"/>
    </source>
</evidence>
<protein>
    <recommendedName>
        <fullName evidence="4">Arginine/ornithine antiporter ArcD</fullName>
    </recommendedName>
</protein>
<proteinExistence type="predicted"/>
<comment type="caution">
    <text evidence="2">The sequence shown here is derived from an EMBL/GenBank/DDBJ whole genome shotgun (WGS) entry which is preliminary data.</text>
</comment>
<feature type="transmembrane region" description="Helical" evidence="1">
    <location>
        <begin position="153"/>
        <end position="177"/>
    </location>
</feature>
<dbReference type="Proteomes" id="UP000241764">
    <property type="component" value="Unassembled WGS sequence"/>
</dbReference>
<keyword evidence="1" id="KW-1133">Transmembrane helix</keyword>
<keyword evidence="1" id="KW-0472">Membrane</keyword>
<feature type="transmembrane region" description="Helical" evidence="1">
    <location>
        <begin position="41"/>
        <end position="69"/>
    </location>
</feature>
<dbReference type="EMBL" id="PGGM01000006">
    <property type="protein sequence ID" value="PSH63563.1"/>
    <property type="molecule type" value="Genomic_DNA"/>
</dbReference>
<dbReference type="OrthoDB" id="8850092at2"/>
<evidence type="ECO:0000256" key="1">
    <source>
        <dbReference type="SAM" id="Phobius"/>
    </source>
</evidence>
<feature type="transmembrane region" description="Helical" evidence="1">
    <location>
        <begin position="189"/>
        <end position="208"/>
    </location>
</feature>
<gene>
    <name evidence="2" type="ORF">CU103_14985</name>
</gene>
<reference evidence="3" key="1">
    <citation type="submission" date="2017-11" db="EMBL/GenBank/DDBJ databases">
        <authorList>
            <person name="Kuznetsova I."/>
            <person name="Sazanova A."/>
            <person name="Chirak E."/>
            <person name="Safronova V."/>
            <person name="Willems A."/>
        </authorList>
    </citation>
    <scope>NUCLEOTIDE SEQUENCE [LARGE SCALE GENOMIC DNA]</scope>
    <source>
        <strain evidence="3">CCBAU 03422</strain>
    </source>
</reference>
<dbReference type="RefSeq" id="WP_106664824.1">
    <property type="nucleotide sequence ID" value="NZ_PGGM01000006.1"/>
</dbReference>
<name>A0A2P7BAR4_9HYPH</name>
<feature type="transmembrane region" description="Helical" evidence="1">
    <location>
        <begin position="75"/>
        <end position="92"/>
    </location>
</feature>
<keyword evidence="3" id="KW-1185">Reference proteome</keyword>
<accession>A0A2P7BAR4</accession>
<organism evidence="2 3">
    <name type="scientific">Phyllobacterium sophorae</name>
    <dbReference type="NCBI Taxonomy" id="1520277"/>
    <lineage>
        <taxon>Bacteria</taxon>
        <taxon>Pseudomonadati</taxon>
        <taxon>Pseudomonadota</taxon>
        <taxon>Alphaproteobacteria</taxon>
        <taxon>Hyphomicrobiales</taxon>
        <taxon>Phyllobacteriaceae</taxon>
        <taxon>Phyllobacterium</taxon>
    </lineage>
</organism>
<dbReference type="AlphaFoldDB" id="A0A2P7BAR4"/>